<feature type="compositionally biased region" description="Polar residues" evidence="1">
    <location>
        <begin position="8"/>
        <end position="23"/>
    </location>
</feature>
<accession>A0A8D8AFJ9</accession>
<proteinExistence type="predicted"/>
<dbReference type="AlphaFoldDB" id="A0A8D8AFJ9"/>
<dbReference type="EMBL" id="HBUE01029957">
    <property type="protein sequence ID" value="CAG6456092.1"/>
    <property type="molecule type" value="Transcribed_RNA"/>
</dbReference>
<organism evidence="2">
    <name type="scientific">Culex pipiens</name>
    <name type="common">House mosquito</name>
    <dbReference type="NCBI Taxonomy" id="7175"/>
    <lineage>
        <taxon>Eukaryota</taxon>
        <taxon>Metazoa</taxon>
        <taxon>Ecdysozoa</taxon>
        <taxon>Arthropoda</taxon>
        <taxon>Hexapoda</taxon>
        <taxon>Insecta</taxon>
        <taxon>Pterygota</taxon>
        <taxon>Neoptera</taxon>
        <taxon>Endopterygota</taxon>
        <taxon>Diptera</taxon>
        <taxon>Nematocera</taxon>
        <taxon>Culicoidea</taxon>
        <taxon>Culicidae</taxon>
        <taxon>Culicinae</taxon>
        <taxon>Culicini</taxon>
        <taxon>Culex</taxon>
        <taxon>Culex</taxon>
    </lineage>
</organism>
<sequence>MHRRIDQLLSNGFANVRSTATSPSRDQSRHRNRRSRHGPSRSVGIRKWNKHVWRKRRRNRRHQGRQSPGHPVGRPDHDLARSFEQIWGGVHPHPRSGCWRYFLCHVWNDCRVRTVRPTVRRSTFSEESLHSRAVDLLPAGALPVAQGSS</sequence>
<feature type="region of interest" description="Disordered" evidence="1">
    <location>
        <begin position="1"/>
        <end position="77"/>
    </location>
</feature>
<feature type="compositionally biased region" description="Basic residues" evidence="1">
    <location>
        <begin position="28"/>
        <end position="39"/>
    </location>
</feature>
<feature type="compositionally biased region" description="Basic residues" evidence="1">
    <location>
        <begin position="47"/>
        <end position="64"/>
    </location>
</feature>
<evidence type="ECO:0000313" key="2">
    <source>
        <dbReference type="EMBL" id="CAG6456092.1"/>
    </source>
</evidence>
<evidence type="ECO:0000256" key="1">
    <source>
        <dbReference type="SAM" id="MobiDB-lite"/>
    </source>
</evidence>
<reference evidence="2" key="1">
    <citation type="submission" date="2021-05" db="EMBL/GenBank/DDBJ databases">
        <authorList>
            <person name="Alioto T."/>
            <person name="Alioto T."/>
            <person name="Gomez Garrido J."/>
        </authorList>
    </citation>
    <scope>NUCLEOTIDE SEQUENCE</scope>
</reference>
<name>A0A8D8AFJ9_CULPI</name>
<protein>
    <submittedName>
        <fullName evidence="2">(northern house mosquito) hypothetical protein</fullName>
    </submittedName>
</protein>